<name>A0A1G2BJJ2_9BACT</name>
<dbReference type="EMBL" id="MHKL01000019">
    <property type="protein sequence ID" value="OGY89398.1"/>
    <property type="molecule type" value="Genomic_DNA"/>
</dbReference>
<proteinExistence type="predicted"/>
<dbReference type="Proteomes" id="UP000178849">
    <property type="component" value="Unassembled WGS sequence"/>
</dbReference>
<dbReference type="STRING" id="1798550.A2927_00020"/>
<dbReference type="InterPro" id="IPR036390">
    <property type="entry name" value="WH_DNA-bd_sf"/>
</dbReference>
<evidence type="ECO:0000313" key="1">
    <source>
        <dbReference type="EMBL" id="OGY89398.1"/>
    </source>
</evidence>
<comment type="caution">
    <text evidence="1">The sequence shown here is derived from an EMBL/GenBank/DDBJ whole genome shotgun (WGS) entry which is preliminary data.</text>
</comment>
<accession>A0A1G2BJJ2</accession>
<dbReference type="Gene3D" id="1.10.10.10">
    <property type="entry name" value="Winged helix-like DNA-binding domain superfamily/Winged helix DNA-binding domain"/>
    <property type="match status" value="1"/>
</dbReference>
<sequence>MLEQLFGSRTRNKLLYLFLEHPDQSFFVREITRAITERIHSVRRELENLEKFGLIKSRGDSFSRQKKFYQADKNFVLFSELKGLIEKSKLLAERVISSKVKKLDGIKYLVLTGQLAEAAEAPTDILLVGAVSQEQLDKFIHELEKIYRLPLRYTHLSTKEFNLRKAMTDKFLYTVLNGPKIELINRLAK</sequence>
<protein>
    <recommendedName>
        <fullName evidence="3">HTH arsR-type domain-containing protein</fullName>
    </recommendedName>
</protein>
<evidence type="ECO:0008006" key="3">
    <source>
        <dbReference type="Google" id="ProtNLM"/>
    </source>
</evidence>
<evidence type="ECO:0000313" key="2">
    <source>
        <dbReference type="Proteomes" id="UP000178849"/>
    </source>
</evidence>
<gene>
    <name evidence="1" type="ORF">A2927_00020</name>
</gene>
<dbReference type="SUPFAM" id="SSF46785">
    <property type="entry name" value="Winged helix' DNA-binding domain"/>
    <property type="match status" value="1"/>
</dbReference>
<reference evidence="1 2" key="1">
    <citation type="journal article" date="2016" name="Nat. Commun.">
        <title>Thousands of microbial genomes shed light on interconnected biogeochemical processes in an aquifer system.</title>
        <authorList>
            <person name="Anantharaman K."/>
            <person name="Brown C.T."/>
            <person name="Hug L.A."/>
            <person name="Sharon I."/>
            <person name="Castelle C.J."/>
            <person name="Probst A.J."/>
            <person name="Thomas B.C."/>
            <person name="Singh A."/>
            <person name="Wilkins M.J."/>
            <person name="Karaoz U."/>
            <person name="Brodie E.L."/>
            <person name="Williams K.H."/>
            <person name="Hubbard S.S."/>
            <person name="Banfield J.F."/>
        </authorList>
    </citation>
    <scope>NUCLEOTIDE SEQUENCE [LARGE SCALE GENOMIC DNA]</scope>
</reference>
<dbReference type="AlphaFoldDB" id="A0A1G2BJJ2"/>
<dbReference type="InterPro" id="IPR036388">
    <property type="entry name" value="WH-like_DNA-bd_sf"/>
</dbReference>
<organism evidence="1 2">
    <name type="scientific">Candidatus Komeilibacteria bacterium RIFCSPLOWO2_01_FULL_45_10</name>
    <dbReference type="NCBI Taxonomy" id="1798550"/>
    <lineage>
        <taxon>Bacteria</taxon>
        <taxon>Candidatus Komeiliibacteriota</taxon>
    </lineage>
</organism>